<accession>A0A934MAV8</accession>
<evidence type="ECO:0000313" key="3">
    <source>
        <dbReference type="Proteomes" id="UP000602087"/>
    </source>
</evidence>
<dbReference type="RefSeq" id="WP_198734587.1">
    <property type="nucleotide sequence ID" value="NZ_JAEINH010000013.1"/>
</dbReference>
<feature type="compositionally biased region" description="Low complexity" evidence="1">
    <location>
        <begin position="42"/>
        <end position="54"/>
    </location>
</feature>
<reference evidence="2" key="1">
    <citation type="submission" date="2020-12" db="EMBL/GenBank/DDBJ databases">
        <title>Sanguibacter suaedae sp. nov., isolated from Suaeda aralocaspica.</title>
        <authorList>
            <person name="Ma Q."/>
        </authorList>
    </citation>
    <scope>NUCLEOTIDE SEQUENCE</scope>
    <source>
        <strain evidence="2">YZGR15</strain>
    </source>
</reference>
<protein>
    <submittedName>
        <fullName evidence="2">Uncharacterized protein</fullName>
    </submittedName>
</protein>
<dbReference type="AlphaFoldDB" id="A0A934MAV8"/>
<evidence type="ECO:0000256" key="1">
    <source>
        <dbReference type="SAM" id="MobiDB-lite"/>
    </source>
</evidence>
<comment type="caution">
    <text evidence="2">The sequence shown here is derived from an EMBL/GenBank/DDBJ whole genome shotgun (WGS) entry which is preliminary data.</text>
</comment>
<sequence length="451" mass="46545">MSTPEKPTPRTSPEDAAFDRLTAADPAAGVEPDLDALRARMPDAPTAPRTPTDLTAERARRRPARWLQVAAASAGVVAVGLGGFALGQQDDTPPPAAQAETPASTAESLPGPGGPVGASTMESATADRTMLPWGGRTVFESAGLPDDAGTAKAWGFDPTSTFTEETVAALAAALGVTGGPEMVEGTWHVGPQDYTGSFVQLSPDSRSSFYFTNTALDPWREGADPASAPGADSAVATLHALMTQLGADPADFETEVPDYGTEDAATYVVAHRLVDGRRTGLTWDATVTADGFYSVSGQLAPVVDLGDYAVVGARTAVDRLMDPRFGGMNGDVIAYRADAVPEMLDPALEPGLSEVEPFSEEDGASASTLPAPVDPTDPSAVPTLPPAPTPGLTVRWPVSTVTITGATLTSLVTTQADGATLLVPAYELTADDGSVWTVLALTEDHLDMSPM</sequence>
<gene>
    <name evidence="2" type="ORF">JAV76_13455</name>
</gene>
<evidence type="ECO:0000313" key="2">
    <source>
        <dbReference type="EMBL" id="MBI9116020.1"/>
    </source>
</evidence>
<keyword evidence="3" id="KW-1185">Reference proteome</keyword>
<feature type="region of interest" description="Disordered" evidence="1">
    <location>
        <begin position="87"/>
        <end position="123"/>
    </location>
</feature>
<name>A0A934MAV8_9MICO</name>
<dbReference type="Proteomes" id="UP000602087">
    <property type="component" value="Unassembled WGS sequence"/>
</dbReference>
<feature type="compositionally biased region" description="Low complexity" evidence="1">
    <location>
        <begin position="87"/>
        <end position="108"/>
    </location>
</feature>
<feature type="region of interest" description="Disordered" evidence="1">
    <location>
        <begin position="25"/>
        <end position="60"/>
    </location>
</feature>
<organism evidence="2 3">
    <name type="scientific">Sanguibacter suaedae</name>
    <dbReference type="NCBI Taxonomy" id="2795737"/>
    <lineage>
        <taxon>Bacteria</taxon>
        <taxon>Bacillati</taxon>
        <taxon>Actinomycetota</taxon>
        <taxon>Actinomycetes</taxon>
        <taxon>Micrococcales</taxon>
        <taxon>Sanguibacteraceae</taxon>
        <taxon>Sanguibacter</taxon>
    </lineage>
</organism>
<proteinExistence type="predicted"/>
<dbReference type="EMBL" id="JAEINH010000013">
    <property type="protein sequence ID" value="MBI9116020.1"/>
    <property type="molecule type" value="Genomic_DNA"/>
</dbReference>